<dbReference type="CDD" id="cd06583">
    <property type="entry name" value="PGRP"/>
    <property type="match status" value="1"/>
</dbReference>
<dbReference type="InterPro" id="IPR036505">
    <property type="entry name" value="Amidase/PGRP_sf"/>
</dbReference>
<accession>A0A935PZS8</accession>
<dbReference type="GO" id="GO:0009253">
    <property type="term" value="P:peptidoglycan catabolic process"/>
    <property type="evidence" value="ECO:0007669"/>
    <property type="project" value="InterPro"/>
</dbReference>
<dbReference type="SUPFAM" id="SSF55846">
    <property type="entry name" value="N-acetylmuramoyl-L-alanine amidase-like"/>
    <property type="match status" value="1"/>
</dbReference>
<evidence type="ECO:0000256" key="4">
    <source>
        <dbReference type="ARBA" id="ARBA00023316"/>
    </source>
</evidence>
<organism evidence="6 7">
    <name type="scientific">Candidatus Accumulibacter proximus</name>
    <dbReference type="NCBI Taxonomy" id="2954385"/>
    <lineage>
        <taxon>Bacteria</taxon>
        <taxon>Pseudomonadati</taxon>
        <taxon>Pseudomonadota</taxon>
        <taxon>Betaproteobacteria</taxon>
        <taxon>Candidatus Accumulibacter</taxon>
    </lineage>
</organism>
<proteinExistence type="predicted"/>
<dbReference type="InterPro" id="IPR002502">
    <property type="entry name" value="Amidase_domain"/>
</dbReference>
<dbReference type="Pfam" id="PF01510">
    <property type="entry name" value="Amidase_2"/>
    <property type="match status" value="1"/>
</dbReference>
<name>A0A935PZS8_9PROT</name>
<evidence type="ECO:0000259" key="5">
    <source>
        <dbReference type="SMART" id="SM00644"/>
    </source>
</evidence>
<dbReference type="GO" id="GO:0008745">
    <property type="term" value="F:N-acetylmuramoyl-L-alanine amidase activity"/>
    <property type="evidence" value="ECO:0007669"/>
    <property type="project" value="UniProtKB-EC"/>
</dbReference>
<keyword evidence="4" id="KW-0961">Cell wall biogenesis/degradation</keyword>
<reference evidence="6 7" key="1">
    <citation type="submission" date="2020-10" db="EMBL/GenBank/DDBJ databases">
        <title>Connecting structure to function with the recovery of over 1000 high-quality activated sludge metagenome-assembled genomes encoding full-length rRNA genes using long-read sequencing.</title>
        <authorList>
            <person name="Singleton C.M."/>
            <person name="Petriglieri F."/>
            <person name="Kristensen J.M."/>
            <person name="Kirkegaard R.H."/>
            <person name="Michaelsen T.Y."/>
            <person name="Andersen M.H."/>
            <person name="Karst S.M."/>
            <person name="Dueholm M.S."/>
            <person name="Nielsen P.H."/>
            <person name="Albertsen M."/>
        </authorList>
    </citation>
    <scope>NUCLEOTIDE SEQUENCE [LARGE SCALE GENOMIC DNA]</scope>
    <source>
        <strain evidence="6">EsbW_18-Q3-R4-48_BATAC.285</strain>
    </source>
</reference>
<dbReference type="EC" id="3.5.1.28" evidence="2"/>
<dbReference type="InterPro" id="IPR051206">
    <property type="entry name" value="NAMLAA_amidase_2"/>
</dbReference>
<evidence type="ECO:0000256" key="1">
    <source>
        <dbReference type="ARBA" id="ARBA00001561"/>
    </source>
</evidence>
<comment type="caution">
    <text evidence="6">The sequence shown here is derived from an EMBL/GenBank/DDBJ whole genome shotgun (WGS) entry which is preliminary data.</text>
</comment>
<dbReference type="AlphaFoldDB" id="A0A935PZS8"/>
<protein>
    <recommendedName>
        <fullName evidence="2">N-acetylmuramoyl-L-alanine amidase</fullName>
        <ecNumber evidence="2">3.5.1.28</ecNumber>
    </recommendedName>
</protein>
<dbReference type="EMBL" id="JADJMH010000006">
    <property type="protein sequence ID" value="MBK7675086.1"/>
    <property type="molecule type" value="Genomic_DNA"/>
</dbReference>
<dbReference type="SMART" id="SM00644">
    <property type="entry name" value="Ami_2"/>
    <property type="match status" value="1"/>
</dbReference>
<feature type="domain" description="N-acetylmuramoyl-L-alanine amidase" evidence="5">
    <location>
        <begin position="1"/>
        <end position="151"/>
    </location>
</feature>
<dbReference type="PANTHER" id="PTHR30417">
    <property type="entry name" value="N-ACETYLMURAMOYL-L-ALANINE AMIDASE AMID"/>
    <property type="match status" value="1"/>
</dbReference>
<evidence type="ECO:0000256" key="2">
    <source>
        <dbReference type="ARBA" id="ARBA00011901"/>
    </source>
</evidence>
<dbReference type="Proteomes" id="UP000697998">
    <property type="component" value="Unassembled WGS sequence"/>
</dbReference>
<dbReference type="GO" id="GO:0071555">
    <property type="term" value="P:cell wall organization"/>
    <property type="evidence" value="ECO:0007669"/>
    <property type="project" value="UniProtKB-KW"/>
</dbReference>
<dbReference type="GO" id="GO:0009254">
    <property type="term" value="P:peptidoglycan turnover"/>
    <property type="evidence" value="ECO:0007669"/>
    <property type="project" value="TreeGrafter"/>
</dbReference>
<evidence type="ECO:0000313" key="6">
    <source>
        <dbReference type="EMBL" id="MBK7675086.1"/>
    </source>
</evidence>
<dbReference type="Gene3D" id="3.40.80.10">
    <property type="entry name" value="Peptidoglycan recognition protein-like"/>
    <property type="match status" value="1"/>
</dbReference>
<evidence type="ECO:0000256" key="3">
    <source>
        <dbReference type="ARBA" id="ARBA00022801"/>
    </source>
</evidence>
<keyword evidence="3" id="KW-0378">Hydrolase</keyword>
<evidence type="ECO:0000313" key="7">
    <source>
        <dbReference type="Proteomes" id="UP000697998"/>
    </source>
</evidence>
<sequence>MHYTAGPTLDGAVSWLTNLEAQASAHLVIDRDGSIVQMVAFNRRAWHAGKSEWGNLNGMNRYSFGIELVNAGKLSKNAKGQWLTWSKKVIPSEDVTVAKHKEESSETGWHEYTEAQIQAASMVGLLLHKTYSFTDVLGYDDVSPGRKVDPGPVFPMNSFRSILLRFSRLKKIVLNLIRLDSADKTKTSLRLKRKCAAWKDDVRMRILGFTSLGFTSQ</sequence>
<gene>
    <name evidence="6" type="ORF">IPJ27_10140</name>
</gene>
<comment type="catalytic activity">
    <reaction evidence="1">
        <text>Hydrolyzes the link between N-acetylmuramoyl residues and L-amino acid residues in certain cell-wall glycopeptides.</text>
        <dbReference type="EC" id="3.5.1.28"/>
    </reaction>
</comment>
<dbReference type="PANTHER" id="PTHR30417:SF1">
    <property type="entry name" value="N-ACETYLMURAMOYL-L-ALANINE AMIDASE AMID"/>
    <property type="match status" value="1"/>
</dbReference>